<dbReference type="InterPro" id="IPR047089">
    <property type="entry name" value="Asp-tRNA-ligase_1_N"/>
</dbReference>
<dbReference type="HAMAP" id="MF_00044">
    <property type="entry name" value="Asp_tRNA_synth_type1"/>
    <property type="match status" value="1"/>
</dbReference>
<proteinExistence type="inferred from homology"/>
<dbReference type="InterPro" id="IPR012340">
    <property type="entry name" value="NA-bd_OB-fold"/>
</dbReference>
<evidence type="ECO:0000256" key="2">
    <source>
        <dbReference type="ARBA" id="ARBA00022741"/>
    </source>
</evidence>
<dbReference type="PRINTS" id="PR01042">
    <property type="entry name" value="TRNASYNTHASP"/>
</dbReference>
<dbReference type="GO" id="GO:0005737">
    <property type="term" value="C:cytoplasm"/>
    <property type="evidence" value="ECO:0007669"/>
    <property type="project" value="UniProtKB-SubCell"/>
</dbReference>
<dbReference type="Pfam" id="PF00152">
    <property type="entry name" value="tRNA-synt_2"/>
    <property type="match status" value="1"/>
</dbReference>
<evidence type="ECO:0000256" key="4">
    <source>
        <dbReference type="ARBA" id="ARBA00022917"/>
    </source>
</evidence>
<dbReference type="EC" id="6.1.1.12" evidence="6"/>
<dbReference type="InterPro" id="IPR004524">
    <property type="entry name" value="Asp-tRNA-ligase_1"/>
</dbReference>
<keyword evidence="6" id="KW-0963">Cytoplasm</keyword>
<keyword evidence="1 6" id="KW-0436">Ligase</keyword>
<evidence type="ECO:0000256" key="1">
    <source>
        <dbReference type="ARBA" id="ARBA00022598"/>
    </source>
</evidence>
<dbReference type="InterPro" id="IPR045864">
    <property type="entry name" value="aa-tRNA-synth_II/BPL/LPL"/>
</dbReference>
<comment type="subunit">
    <text evidence="6">Homodimer.</text>
</comment>
<dbReference type="CDD" id="cd04317">
    <property type="entry name" value="EcAspRS_like_N"/>
    <property type="match status" value="1"/>
</dbReference>
<evidence type="ECO:0000256" key="5">
    <source>
        <dbReference type="ARBA" id="ARBA00023146"/>
    </source>
</evidence>
<comment type="catalytic activity">
    <reaction evidence="6">
        <text>tRNA(Asp) + L-aspartate + ATP = L-aspartyl-tRNA(Asp) + AMP + diphosphate</text>
        <dbReference type="Rhea" id="RHEA:19649"/>
        <dbReference type="Rhea" id="RHEA-COMP:9660"/>
        <dbReference type="Rhea" id="RHEA-COMP:9678"/>
        <dbReference type="ChEBI" id="CHEBI:29991"/>
        <dbReference type="ChEBI" id="CHEBI:30616"/>
        <dbReference type="ChEBI" id="CHEBI:33019"/>
        <dbReference type="ChEBI" id="CHEBI:78442"/>
        <dbReference type="ChEBI" id="CHEBI:78516"/>
        <dbReference type="ChEBI" id="CHEBI:456215"/>
        <dbReference type="EC" id="6.1.1.12"/>
    </reaction>
</comment>
<feature type="binding site" evidence="6">
    <location>
        <position position="362"/>
    </location>
    <ligand>
        <name>L-aspartate</name>
        <dbReference type="ChEBI" id="CHEBI:29991"/>
    </ligand>
</feature>
<evidence type="ECO:0000256" key="3">
    <source>
        <dbReference type="ARBA" id="ARBA00022840"/>
    </source>
</evidence>
<feature type="binding site" evidence="6">
    <location>
        <position position="171"/>
    </location>
    <ligand>
        <name>L-aspartate</name>
        <dbReference type="ChEBI" id="CHEBI:29991"/>
    </ligand>
</feature>
<dbReference type="GO" id="GO:0006422">
    <property type="term" value="P:aspartyl-tRNA aminoacylation"/>
    <property type="evidence" value="ECO:0007669"/>
    <property type="project" value="UniProtKB-UniRule"/>
</dbReference>
<reference evidence="8 9" key="1">
    <citation type="submission" date="2018-06" db="EMBL/GenBank/DDBJ databases">
        <title>Extensive metabolic versatility and redundancy in microbially diverse, dynamic hydrothermal sediments.</title>
        <authorList>
            <person name="Dombrowski N."/>
            <person name="Teske A."/>
            <person name="Baker B.J."/>
        </authorList>
    </citation>
    <scope>NUCLEOTIDE SEQUENCE [LARGE SCALE GENOMIC DNA]</scope>
    <source>
        <strain evidence="8">B79_G16</strain>
    </source>
</reference>
<dbReference type="InterPro" id="IPR004365">
    <property type="entry name" value="NA-bd_OB_tRNA"/>
</dbReference>
<name>A0A420ZDZ7_UNCK3</name>
<dbReference type="PANTHER" id="PTHR22594">
    <property type="entry name" value="ASPARTYL/LYSYL-TRNA SYNTHETASE"/>
    <property type="match status" value="1"/>
</dbReference>
<dbReference type="AlphaFoldDB" id="A0A420ZDZ7"/>
<comment type="caution">
    <text evidence="6">Lacks conserved residue(s) required for the propagation of feature annotation.</text>
</comment>
<feature type="binding site" evidence="6">
    <location>
        <position position="217"/>
    </location>
    <ligand>
        <name>L-aspartate</name>
        <dbReference type="ChEBI" id="CHEBI:29991"/>
    </ligand>
</feature>
<dbReference type="NCBIfam" id="TIGR00459">
    <property type="entry name" value="aspS_bact"/>
    <property type="match status" value="1"/>
</dbReference>
<organism evidence="8 9">
    <name type="scientific">candidate division Kazan bacterium</name>
    <dbReference type="NCBI Taxonomy" id="2202143"/>
    <lineage>
        <taxon>Bacteria</taxon>
        <taxon>Bacteria division Kazan-3B-28</taxon>
    </lineage>
</organism>
<evidence type="ECO:0000256" key="6">
    <source>
        <dbReference type="HAMAP-Rule" id="MF_00044"/>
    </source>
</evidence>
<feature type="region of interest" description="Aspartate" evidence="6">
    <location>
        <begin position="195"/>
        <end position="198"/>
    </location>
</feature>
<feature type="binding site" evidence="6">
    <location>
        <begin position="407"/>
        <end position="410"/>
    </location>
    <ligand>
        <name>ATP</name>
        <dbReference type="ChEBI" id="CHEBI:30616"/>
    </ligand>
</feature>
<dbReference type="GO" id="GO:0003676">
    <property type="term" value="F:nucleic acid binding"/>
    <property type="evidence" value="ECO:0007669"/>
    <property type="project" value="InterPro"/>
</dbReference>
<comment type="function">
    <text evidence="6">Catalyzes the attachment of L-aspartate to tRNA(Asp) in a two-step reaction: L-aspartate is first activated by ATP to form Asp-AMP and then transferred to the acceptor end of tRNA(Asp).</text>
</comment>
<feature type="binding site" evidence="6">
    <location>
        <position position="355"/>
    </location>
    <ligand>
        <name>ATP</name>
        <dbReference type="ChEBI" id="CHEBI:30616"/>
    </ligand>
</feature>
<dbReference type="Gene3D" id="2.40.50.140">
    <property type="entry name" value="Nucleic acid-binding proteins"/>
    <property type="match status" value="1"/>
</dbReference>
<feature type="binding site" evidence="6">
    <location>
        <begin position="217"/>
        <end position="219"/>
    </location>
    <ligand>
        <name>ATP</name>
        <dbReference type="ChEBI" id="CHEBI:30616"/>
    </ligand>
</feature>
<feature type="binding site" evidence="6">
    <location>
        <position position="226"/>
    </location>
    <ligand>
        <name>ATP</name>
        <dbReference type="ChEBI" id="CHEBI:30616"/>
    </ligand>
</feature>
<dbReference type="GO" id="GO:0004815">
    <property type="term" value="F:aspartate-tRNA ligase activity"/>
    <property type="evidence" value="ECO:0007669"/>
    <property type="project" value="UniProtKB-UniRule"/>
</dbReference>
<keyword evidence="3 6" id="KW-0067">ATP-binding</keyword>
<dbReference type="InterPro" id="IPR002312">
    <property type="entry name" value="Asp/Asn-tRNA-synth_IIb"/>
</dbReference>
<dbReference type="PROSITE" id="PS50862">
    <property type="entry name" value="AA_TRNA_LIGASE_II"/>
    <property type="match status" value="1"/>
</dbReference>
<dbReference type="InterPro" id="IPR047090">
    <property type="entry name" value="AspRS_core"/>
</dbReference>
<dbReference type="InterPro" id="IPR006195">
    <property type="entry name" value="aa-tRNA-synth_II"/>
</dbReference>
<dbReference type="GO" id="GO:0005524">
    <property type="term" value="F:ATP binding"/>
    <property type="evidence" value="ECO:0007669"/>
    <property type="project" value="UniProtKB-UniRule"/>
</dbReference>
<dbReference type="CDD" id="cd00777">
    <property type="entry name" value="AspRS_core"/>
    <property type="match status" value="1"/>
</dbReference>
<evidence type="ECO:0000259" key="7">
    <source>
        <dbReference type="PROSITE" id="PS50862"/>
    </source>
</evidence>
<accession>A0A420ZDZ7</accession>
<evidence type="ECO:0000313" key="8">
    <source>
        <dbReference type="EMBL" id="RLC37844.1"/>
    </source>
</evidence>
<comment type="similarity">
    <text evidence="6">Belongs to the class-II aminoacyl-tRNA synthetase family. Type 1 subfamily.</text>
</comment>
<keyword evidence="4 6" id="KW-0648">Protein biosynthesis</keyword>
<dbReference type="Pfam" id="PF01336">
    <property type="entry name" value="tRNA_anti-codon"/>
    <property type="match status" value="1"/>
</dbReference>
<dbReference type="Gene3D" id="3.30.930.10">
    <property type="entry name" value="Bira Bifunctional Protein, Domain 2"/>
    <property type="match status" value="1"/>
</dbReference>
<dbReference type="PANTHER" id="PTHR22594:SF5">
    <property type="entry name" value="ASPARTATE--TRNA LIGASE, MITOCHONDRIAL"/>
    <property type="match status" value="1"/>
</dbReference>
<protein>
    <recommendedName>
        <fullName evidence="6">Aspartate--tRNA ligase</fullName>
        <ecNumber evidence="6">6.1.1.12</ecNumber>
    </recommendedName>
    <alternativeName>
        <fullName evidence="6">Aspartyl-tRNA synthetase</fullName>
        <shortName evidence="6">AspRS</shortName>
    </alternativeName>
</protein>
<dbReference type="SUPFAM" id="SSF55681">
    <property type="entry name" value="Class II aaRS and biotin synthetases"/>
    <property type="match status" value="1"/>
</dbReference>
<comment type="caution">
    <text evidence="8">The sequence shown here is derived from an EMBL/GenBank/DDBJ whole genome shotgun (WGS) entry which is preliminary data.</text>
</comment>
<keyword evidence="2 6" id="KW-0547">Nucleotide-binding</keyword>
<dbReference type="Proteomes" id="UP000281261">
    <property type="component" value="Unassembled WGS sequence"/>
</dbReference>
<sequence length="461" mass="53492">MERIFTSDTPQKIGKEVNLYGWIRSIRNMGQIIFIDLRDGFGLVQVVFDDKNKFRQMAEDAKPESVVYVKGKVVKRNSKNVNDKIPTGTIEIRASEFKILNESQTPPFEIDREKATDEELRLKYRYLDLRHERIHRNLLMRHKVINFLRNWLDNRKFVEIETPIITSATPEGARDYVIPSRKYPGSFYALPQSPQQYKQLLMVAGFERYYQIARCMRDEDSRGDRQPEFTQLDLEMSFVDEDDILKLTEEMFTELVKTLYPDKKITTEPWPRITYKEAIKKYKTDKPDLRRNKKDNNELAFAFITDFPLFAKENGKLASEHHPFTAPKTDQIKLLDKDPGKIVSTSYDLVLNGYEVGSGSLRIHDAKIQQKIFNILGIDEKTIEAKFGHMLDAFKYGAPPHGGIAPGIDRLVMILQNEPNIREVIAFPKTDKARDPMMNSPKPLDDTALKELGLIIKNKKK</sequence>
<gene>
    <name evidence="6 8" type="primary">aspS</name>
    <name evidence="8" type="ORF">DRH29_00295</name>
</gene>
<dbReference type="SUPFAM" id="SSF50249">
    <property type="entry name" value="Nucleic acid-binding proteins"/>
    <property type="match status" value="1"/>
</dbReference>
<dbReference type="EMBL" id="QMNG01000001">
    <property type="protein sequence ID" value="RLC37844.1"/>
    <property type="molecule type" value="Genomic_DNA"/>
</dbReference>
<dbReference type="InterPro" id="IPR004364">
    <property type="entry name" value="Aa-tRNA-synt_II"/>
</dbReference>
<feature type="binding site" evidence="6">
    <location>
        <position position="321"/>
    </location>
    <ligand>
        <name>L-aspartate</name>
        <dbReference type="ChEBI" id="CHEBI:29991"/>
    </ligand>
</feature>
<keyword evidence="5 6" id="KW-0030">Aminoacyl-tRNA synthetase</keyword>
<feature type="domain" description="Aminoacyl-transfer RNA synthetases class-II family profile" evidence="7">
    <location>
        <begin position="140"/>
        <end position="428"/>
    </location>
</feature>
<evidence type="ECO:0000313" key="9">
    <source>
        <dbReference type="Proteomes" id="UP000281261"/>
    </source>
</evidence>
<comment type="subcellular location">
    <subcellularLocation>
        <location evidence="6">Cytoplasm</location>
    </subcellularLocation>
</comment>